<evidence type="ECO:0000256" key="11">
    <source>
        <dbReference type="SAM" id="MobiDB-lite"/>
    </source>
</evidence>
<dbReference type="PROSITE" id="PS50157">
    <property type="entry name" value="ZINC_FINGER_C2H2_2"/>
    <property type="match status" value="4"/>
</dbReference>
<feature type="region of interest" description="Disordered" evidence="11">
    <location>
        <begin position="1851"/>
        <end position="1955"/>
    </location>
</feature>
<keyword evidence="6" id="KW-0862">Zinc</keyword>
<feature type="region of interest" description="Disordered" evidence="11">
    <location>
        <begin position="1"/>
        <end position="72"/>
    </location>
</feature>
<feature type="compositionally biased region" description="Low complexity" evidence="11">
    <location>
        <begin position="1746"/>
        <end position="1764"/>
    </location>
</feature>
<keyword evidence="5 10" id="KW-0863">Zinc-finger</keyword>
<dbReference type="Proteomes" id="UP000694559">
    <property type="component" value="Unplaced"/>
</dbReference>
<keyword evidence="4" id="KW-0677">Repeat</keyword>
<evidence type="ECO:0000256" key="9">
    <source>
        <dbReference type="ARBA" id="ARBA00023242"/>
    </source>
</evidence>
<feature type="compositionally biased region" description="Polar residues" evidence="11">
    <location>
        <begin position="701"/>
        <end position="711"/>
    </location>
</feature>
<feature type="compositionally biased region" description="Basic and acidic residues" evidence="11">
    <location>
        <begin position="1943"/>
        <end position="1952"/>
    </location>
</feature>
<dbReference type="Ensembl" id="ENSNNAT00000002135.1">
    <property type="protein sequence ID" value="ENSNNAP00000002033.1"/>
    <property type="gene ID" value="ENSNNAG00000001417.1"/>
</dbReference>
<comment type="subcellular location">
    <subcellularLocation>
        <location evidence="1">Nucleus</location>
    </subcellularLocation>
</comment>
<dbReference type="GeneTree" id="ENSGT00940000156512"/>
<dbReference type="GO" id="GO:0000981">
    <property type="term" value="F:DNA-binding transcription factor activity, RNA polymerase II-specific"/>
    <property type="evidence" value="ECO:0007669"/>
    <property type="project" value="TreeGrafter"/>
</dbReference>
<keyword evidence="8" id="KW-0804">Transcription</keyword>
<feature type="compositionally biased region" description="Polar residues" evidence="11">
    <location>
        <begin position="1077"/>
        <end position="1087"/>
    </location>
</feature>
<dbReference type="PANTHER" id="PTHR45944:SF1">
    <property type="entry name" value="TRANSCRIPTION FACTOR HIVEP2"/>
    <property type="match status" value="1"/>
</dbReference>
<sequence>MDSGDIAVGQNATSRTGEAAKVSSRWRQEHLANVKMGSLEGQAQMDPEHMGSPASSQLFSSGKGVSPSNATQQITDKQYPQQLPSPYSCPHSLSFPQPSLPQGFLHNLKPRQSLEGHKWQFSGPLQPVASEDLFPFHVHGHSGSFSRKKVSNLNPAYSQYSQKCIEQSSEDGYKKEHKPKKPGKYICPYCSRACAKPSVLKKHIRSHTGERPYPCVPCGFSFKTKSNLYKHRKSHAHAIKAGLVPFTESAVSKLDLDSSFIDVEAEIHSDGEQSTDTDEETSLLIESSDKLSPVPQLPLDVASRSGFHASLEESLGGPMKVPILIIPRSGVPLPCESSLHAGTDNLQNPLNTKSDDSHTVKQRLALRLSEKKGQDSDQSLNLLSPHSKGSTDSGYFSRSESAEQQISPPNTNVKSYEEIIFGKFYRINQRTAQPLATANQDCNSMGRKGKMEPLPLVNPRLDINLSEERMSPNNEALMDSGNMSTMKNSQVFDDCSSESKQLQIVTSSIKNESSLYPGSHLGDASLLLEPSADTNPLIRSNSMPTSSATNLNVPSSLRGSHSFDERMTGSDDVFYPETIGIPHQRMLIRQAAFELPSLQEGHSDSEYHGRMGKNIMGPGMREKKLPAGERHIYEGDSSGKHYRKWEDYGILKQSFSGSKQSGDYTELPTQLQAMSSTYGIVFENRKRRIQKSVGDEEDTPSLCSGVSSNAMTGDFDPKSQTQDGPRSGYAIQSHDSTAHCHSERFEMCRPHLQSCSPTTSLEECSAADQEKATESLSRKGNVISVIQHTNSLSRPNSFERSESTELVTCQQEKSYLTSESFESEVAEFPMSPERVQQIDNADVASKQPSSLQPFQTYMQPRLVRQHNIQVPEIRVTEEPDKPEKEREVPVKEQEKPAEEFQWPQRSETLSQLPAEKLPPKKKRLRLADMEHSSGESSFESTGTSLSRSPSQESNLSHSSSFSMSFEREDSIRFITSTKQDELVKQPEFLTVPAGAYSLSVPGHHQQKEMRRCSSEQMPCPYPAEIPEIRSKSFDYGNLSHVSAAGAPPVALSPVRERKKCFLVRQASFSGSPEIPQADSSMEQNIKQEQTEHGHTGLRSSQTPWSYSSFSLPSDDSRKQATGSCPPRSTSLSPLSHLSVPQAPYILSKYPAEQQHLFALQEKIPFFPIHSTILQFPYPSVCMVHLPSQPLWPSEISQTPFPHHFVQQLQKSYSKQPFPMESHPGCHLECAQEHIRKKPDYVCTKEQPYQRYSGTSGQYSKNALATYQPDCSIKSTDTSSEQQLQVNFETQNIEPVQSLPGTVVPVRLQTHVPSYGSVMYTSISQILAQSSSPAIVICKVDETLSQRTLATSSSMHGIGFNIAQMLNQHGGLEKYPLWKVPQTLSLNLDSSIPLCLTSSSDTASTLGGNKRMLSPASSLELFMETKQQKRVKDEKMYGQIVEELSAVELTSSDIKKSFPRPQKPQLVRQSCTTESKERGQSPLLCSPLSSDLPAAESSPLNKEKLPSFDSGWPYYCNFKWCFFAPEYLQEKKSIINLHCWNYACHTIEYQCFHFHFLTGKFEKKVAGNVIKERIKGDSHGDKDIVAKQTEPMRIKIFEGGYKSNEDYVYVRGRGRGKYICEECGIRCKKPSMLKKHIRTHTDVRPYVCKLCNFAFKTKGNLTKHMKSKAHMKKCLELGVSMTSVDDTETEEAENMEDNHQEIEKNNLTGTSTEHQFSDAEESDGEDGEDNDEDDEDDDDFDDALGDSTPKTRSRSTSPQPPRFSSLSVNTATTPYGGSPESAVGHSSLISYLVTLPSIQVTHLLSTSDSCDDSPMTEYQRFFQNKSTDSEPDKDRLDIPSCMDEDYMISLESNSSPRELSSSSQQSSPGYDSSPYRDNSPKRYLIPKGDLSPRRHLSPRREISPIRHISPRKEAVLRRELSPRRDASPRRHLSPRRSVSPGKDASSRREMSPRRERRYMASIRAASPRRGLYHNPSLPLGQYMQSESLPLGHSNSRAGLLEAPYFNLPGEKGILEHHIPNLFPEGPTDYVFSHLPLHSQQQLRAPIPMMPIGGIQIVHSLPAALSGLHTPSIWSLSKESSEEKQWESCTPPKHQERRARPPSLQAMIQGSALTSELLLMKKSTSEEGGVMEREQEENLQTCTKAIASLRIATEEILHGTEQTERDSEPFRKPLESAHFSMEHFSGSEPGQICASATNPDLHSSEKDLFGTSQQTVVSHSTFYSKSSVEVRPLSVYPSRKDSSTQERRESPSEKSKPQLH</sequence>
<feature type="region of interest" description="Disordered" evidence="11">
    <location>
        <begin position="875"/>
        <end position="961"/>
    </location>
</feature>
<dbReference type="InterPro" id="IPR036236">
    <property type="entry name" value="Znf_C2H2_sf"/>
</dbReference>
<keyword evidence="9" id="KW-0539">Nucleus</keyword>
<dbReference type="GO" id="GO:0008270">
    <property type="term" value="F:zinc ion binding"/>
    <property type="evidence" value="ECO:0007669"/>
    <property type="project" value="UniProtKB-KW"/>
</dbReference>
<feature type="region of interest" description="Disordered" evidence="11">
    <location>
        <begin position="1454"/>
        <end position="1486"/>
    </location>
</feature>
<dbReference type="SMART" id="SM00355">
    <property type="entry name" value="ZnF_C2H2"/>
    <property type="match status" value="4"/>
</dbReference>
<dbReference type="Gene3D" id="3.30.160.60">
    <property type="entry name" value="Classic Zinc Finger"/>
    <property type="match status" value="4"/>
</dbReference>
<evidence type="ECO:0000259" key="12">
    <source>
        <dbReference type="PROSITE" id="PS50157"/>
    </source>
</evidence>
<dbReference type="GO" id="GO:0005654">
    <property type="term" value="C:nucleoplasm"/>
    <property type="evidence" value="ECO:0007669"/>
    <property type="project" value="Ensembl"/>
</dbReference>
<feature type="region of interest" description="Disordered" evidence="11">
    <location>
        <begin position="1703"/>
        <end position="1780"/>
    </location>
</feature>
<evidence type="ECO:0000256" key="3">
    <source>
        <dbReference type="ARBA" id="ARBA00022723"/>
    </source>
</evidence>
<proteinExistence type="predicted"/>
<feature type="region of interest" description="Disordered" evidence="11">
    <location>
        <begin position="1071"/>
        <end position="1135"/>
    </location>
</feature>
<dbReference type="OMA" id="EHHGRMS"/>
<evidence type="ECO:0000256" key="7">
    <source>
        <dbReference type="ARBA" id="ARBA00023015"/>
    </source>
</evidence>
<feature type="compositionally biased region" description="Polar residues" evidence="11">
    <location>
        <begin position="376"/>
        <end position="410"/>
    </location>
</feature>
<dbReference type="OrthoDB" id="10042249at2759"/>
<dbReference type="InterPro" id="IPR013087">
    <property type="entry name" value="Znf_C2H2_type"/>
</dbReference>
<feature type="domain" description="C2H2-type" evidence="12">
    <location>
        <begin position="185"/>
        <end position="212"/>
    </location>
</feature>
<evidence type="ECO:0000256" key="2">
    <source>
        <dbReference type="ARBA" id="ARBA00022553"/>
    </source>
</evidence>
<protein>
    <submittedName>
        <fullName evidence="13">HIVEP zinc finger 2</fullName>
    </submittedName>
</protein>
<accession>A0A8C6V8S9</accession>
<dbReference type="GO" id="GO:0000978">
    <property type="term" value="F:RNA polymerase II cis-regulatory region sequence-specific DNA binding"/>
    <property type="evidence" value="ECO:0007669"/>
    <property type="project" value="TreeGrafter"/>
</dbReference>
<feature type="compositionally biased region" description="Polar residues" evidence="11">
    <location>
        <begin position="1704"/>
        <end position="1713"/>
    </location>
</feature>
<feature type="region of interest" description="Disordered" evidence="11">
    <location>
        <begin position="690"/>
        <end position="732"/>
    </location>
</feature>
<feature type="compositionally biased region" description="Basic and acidic residues" evidence="11">
    <location>
        <begin position="1897"/>
        <end position="1927"/>
    </location>
</feature>
<keyword evidence="2" id="KW-0597">Phosphoprotein</keyword>
<feature type="region of interest" description="Disordered" evidence="11">
    <location>
        <begin position="2077"/>
        <end position="2100"/>
    </location>
</feature>
<feature type="compositionally biased region" description="Low complexity" evidence="11">
    <location>
        <begin position="1851"/>
        <end position="1872"/>
    </location>
</feature>
<feature type="compositionally biased region" description="Basic and acidic residues" evidence="11">
    <location>
        <begin position="875"/>
        <end position="898"/>
    </location>
</feature>
<dbReference type="FunFam" id="3.30.160.60:FF:000033">
    <property type="entry name" value="Immunodeficiency virus type I enhancer binding protein 1"/>
    <property type="match status" value="2"/>
</dbReference>
<evidence type="ECO:0000256" key="5">
    <source>
        <dbReference type="ARBA" id="ARBA00022771"/>
    </source>
</evidence>
<feature type="compositionally biased region" description="Polar residues" evidence="11">
    <location>
        <begin position="1119"/>
        <end position="1135"/>
    </location>
</feature>
<feature type="domain" description="C2H2-type" evidence="12">
    <location>
        <begin position="1645"/>
        <end position="1669"/>
    </location>
</feature>
<evidence type="ECO:0000313" key="13">
    <source>
        <dbReference type="Ensembl" id="ENSNNAP00000002033.1"/>
    </source>
</evidence>
<dbReference type="PROSITE" id="PS00028">
    <property type="entry name" value="ZINC_FINGER_C2H2_1"/>
    <property type="match status" value="3"/>
</dbReference>
<keyword evidence="3" id="KW-0479">Metal-binding</keyword>
<feature type="compositionally biased region" description="Acidic residues" evidence="11">
    <location>
        <begin position="1717"/>
        <end position="1743"/>
    </location>
</feature>
<feature type="compositionally biased region" description="Basic and acidic residues" evidence="11">
    <location>
        <begin position="2236"/>
        <end position="2258"/>
    </location>
</feature>
<reference evidence="13" key="2">
    <citation type="submission" date="2025-09" db="UniProtKB">
        <authorList>
            <consortium name="Ensembl"/>
        </authorList>
    </citation>
    <scope>IDENTIFICATION</scope>
</reference>
<feature type="region of interest" description="Disordered" evidence="11">
    <location>
        <begin position="268"/>
        <end position="289"/>
    </location>
</feature>
<dbReference type="SUPFAM" id="SSF57667">
    <property type="entry name" value="beta-beta-alpha zinc fingers"/>
    <property type="match status" value="2"/>
</dbReference>
<name>A0A8C6V8S9_NAJNA</name>
<organism evidence="13 14">
    <name type="scientific">Naja naja</name>
    <name type="common">Indian cobra</name>
    <dbReference type="NCBI Taxonomy" id="35670"/>
    <lineage>
        <taxon>Eukaryota</taxon>
        <taxon>Metazoa</taxon>
        <taxon>Chordata</taxon>
        <taxon>Craniata</taxon>
        <taxon>Vertebrata</taxon>
        <taxon>Euteleostomi</taxon>
        <taxon>Lepidosauria</taxon>
        <taxon>Squamata</taxon>
        <taxon>Bifurcata</taxon>
        <taxon>Unidentata</taxon>
        <taxon>Episquamata</taxon>
        <taxon>Toxicofera</taxon>
        <taxon>Serpentes</taxon>
        <taxon>Colubroidea</taxon>
        <taxon>Elapidae</taxon>
        <taxon>Elapinae</taxon>
        <taxon>Naja</taxon>
    </lineage>
</organism>
<gene>
    <name evidence="13" type="primary">HIVEP2</name>
</gene>
<evidence type="ECO:0000256" key="6">
    <source>
        <dbReference type="ARBA" id="ARBA00022833"/>
    </source>
</evidence>
<reference evidence="13" key="1">
    <citation type="submission" date="2025-08" db="UniProtKB">
        <authorList>
            <consortium name="Ensembl"/>
        </authorList>
    </citation>
    <scope>IDENTIFICATION</scope>
</reference>
<evidence type="ECO:0000256" key="10">
    <source>
        <dbReference type="PROSITE-ProRule" id="PRU00042"/>
    </source>
</evidence>
<dbReference type="PANTHER" id="PTHR45944">
    <property type="entry name" value="SCHNURRI, ISOFORM F"/>
    <property type="match status" value="1"/>
</dbReference>
<dbReference type="Pfam" id="PF00096">
    <property type="entry name" value="zf-C2H2"/>
    <property type="match status" value="4"/>
</dbReference>
<feature type="region of interest" description="Disordered" evidence="11">
    <location>
        <begin position="2231"/>
        <end position="2258"/>
    </location>
</feature>
<keyword evidence="14" id="KW-1185">Reference proteome</keyword>
<feature type="domain" description="C2H2-type" evidence="12">
    <location>
        <begin position="1617"/>
        <end position="1644"/>
    </location>
</feature>
<evidence type="ECO:0000256" key="1">
    <source>
        <dbReference type="ARBA" id="ARBA00004123"/>
    </source>
</evidence>
<feature type="region of interest" description="Disordered" evidence="11">
    <location>
        <begin position="336"/>
        <end position="410"/>
    </location>
</feature>
<dbReference type="FunFam" id="3.30.160.60:FF:000594">
    <property type="entry name" value="Transcription factor HIVEP2"/>
    <property type="match status" value="1"/>
</dbReference>
<evidence type="ECO:0000256" key="8">
    <source>
        <dbReference type="ARBA" id="ARBA00023163"/>
    </source>
</evidence>
<keyword evidence="7" id="KW-0805">Transcription regulation</keyword>
<dbReference type="InterPro" id="IPR051969">
    <property type="entry name" value="Zinc-finger_DNA-bd_regulators"/>
</dbReference>
<evidence type="ECO:0000313" key="14">
    <source>
        <dbReference type="Proteomes" id="UP000694559"/>
    </source>
</evidence>
<feature type="compositionally biased region" description="Polar residues" evidence="11">
    <location>
        <begin position="1765"/>
        <end position="1774"/>
    </location>
</feature>
<evidence type="ECO:0000256" key="4">
    <source>
        <dbReference type="ARBA" id="ARBA00022737"/>
    </source>
</evidence>
<feature type="compositionally biased region" description="Low complexity" evidence="11">
    <location>
        <begin position="934"/>
        <end position="961"/>
    </location>
</feature>
<feature type="domain" description="C2H2-type" evidence="12">
    <location>
        <begin position="213"/>
        <end position="236"/>
    </location>
</feature>